<gene>
    <name evidence="1" type="ORF">AR9_g281</name>
</gene>
<name>A0A172JIH7_BPPB1</name>
<dbReference type="RefSeq" id="YP_009283185.1">
    <property type="nucleotide sequence ID" value="NC_031039.1"/>
</dbReference>
<accession>A0A172JIH7</accession>
<evidence type="ECO:0000313" key="1">
    <source>
        <dbReference type="EMBL" id="AMS01365.1"/>
    </source>
</evidence>
<dbReference type="EMBL" id="KU878088">
    <property type="protein sequence ID" value="AMS01365.1"/>
    <property type="molecule type" value="Genomic_DNA"/>
</dbReference>
<protein>
    <submittedName>
        <fullName evidence="1">Virion protein</fullName>
    </submittedName>
</protein>
<evidence type="ECO:0000313" key="2">
    <source>
        <dbReference type="Proteomes" id="UP000202618"/>
    </source>
</evidence>
<proteinExistence type="predicted"/>
<organism evidence="1 2">
    <name type="scientific">Bacillus phage AR9</name>
    <dbReference type="NCBI Taxonomy" id="1815509"/>
    <lineage>
        <taxon>Viruses</taxon>
        <taxon>Duplodnaviria</taxon>
        <taxon>Heunggongvirae</taxon>
        <taxon>Uroviricota</taxon>
        <taxon>Caudoviricetes</taxon>
        <taxon>Takahashivirus</taxon>
        <taxon>Bacillus phage PBS1</taxon>
    </lineage>
</organism>
<dbReference type="KEGG" id="vg:29058999"/>
<reference evidence="1 2" key="1">
    <citation type="journal article" date="2016" name="Virology">
        <title>The genome of AR9, a giant transducing Bacillus phage encoding two multisubunit RNA polymerases.</title>
        <authorList>
            <person name="Lavysh D."/>
            <person name="Sokolova M."/>
            <person name="Minakhin L."/>
            <person name="Yakunina M."/>
            <person name="Artamonova T."/>
            <person name="Kozyavkin S."/>
            <person name="Makarova K.S."/>
            <person name="Koonin E.V."/>
            <person name="Severinov K."/>
        </authorList>
    </citation>
    <scope>NUCLEOTIDE SEQUENCE [LARGE SCALE GENOMIC DNA]</scope>
</reference>
<dbReference type="Proteomes" id="UP000202618">
    <property type="component" value="Segment"/>
</dbReference>
<sequence>MKKITDSALFRQVVANESVVKSIKNIHVSRDRVDITKLDESLNIISRRITFPTKGKTMQYVNKGDIILINNPTIKLPKYLSTFGKVEGGKIVALVDIGYYSTVNKTTGMYDIYPKTLFNLMQNGTILLELVNNWNRFTNNMTILKNGAIVYSKLVGKVMDKLFAINIDDYKLDLINFFLAKFFLINLCGKTNNDTVDNIAYHACFNKSSLKLIKEEEMRFDNNAYEDIFKLFDNLRDIKGMKDLNVRSFVENWARMYGETTLLGLDYLPSFLSTIFGAVVNGNISKDYIIESVAGKFINSIYTEFSKLLK</sequence>
<dbReference type="GeneID" id="29058999"/>